<dbReference type="AlphaFoldDB" id="A0A166WR45"/>
<dbReference type="Proteomes" id="UP000076532">
    <property type="component" value="Unassembled WGS sequence"/>
</dbReference>
<accession>A0A166WR45</accession>
<feature type="non-terminal residue" evidence="1">
    <location>
        <position position="82"/>
    </location>
</feature>
<protein>
    <submittedName>
        <fullName evidence="1">Uncharacterized protein</fullName>
    </submittedName>
</protein>
<organism evidence="1 2">
    <name type="scientific">Athelia psychrophila</name>
    <dbReference type="NCBI Taxonomy" id="1759441"/>
    <lineage>
        <taxon>Eukaryota</taxon>
        <taxon>Fungi</taxon>
        <taxon>Dikarya</taxon>
        <taxon>Basidiomycota</taxon>
        <taxon>Agaricomycotina</taxon>
        <taxon>Agaricomycetes</taxon>
        <taxon>Agaricomycetidae</taxon>
        <taxon>Atheliales</taxon>
        <taxon>Atheliaceae</taxon>
        <taxon>Athelia</taxon>
    </lineage>
</organism>
<evidence type="ECO:0000313" key="1">
    <source>
        <dbReference type="EMBL" id="KZP34015.1"/>
    </source>
</evidence>
<dbReference type="EMBL" id="KV417481">
    <property type="protein sequence ID" value="KZP34015.1"/>
    <property type="molecule type" value="Genomic_DNA"/>
</dbReference>
<keyword evidence="2" id="KW-1185">Reference proteome</keyword>
<sequence length="82" mass="8687">MVVLSGYIAFAHSIGAWDTRNELHDPYDTSHQKQACLIKSCITGSGSPRCGLHASFPALPILVSGWLCSSSPLTTQEVNGGV</sequence>
<reference evidence="1 2" key="1">
    <citation type="journal article" date="2016" name="Mol. Biol. Evol.">
        <title>Comparative Genomics of Early-Diverging Mushroom-Forming Fungi Provides Insights into the Origins of Lignocellulose Decay Capabilities.</title>
        <authorList>
            <person name="Nagy L.G."/>
            <person name="Riley R."/>
            <person name="Tritt A."/>
            <person name="Adam C."/>
            <person name="Daum C."/>
            <person name="Floudas D."/>
            <person name="Sun H."/>
            <person name="Yadav J.S."/>
            <person name="Pangilinan J."/>
            <person name="Larsson K.H."/>
            <person name="Matsuura K."/>
            <person name="Barry K."/>
            <person name="Labutti K."/>
            <person name="Kuo R."/>
            <person name="Ohm R.A."/>
            <person name="Bhattacharya S.S."/>
            <person name="Shirouzu T."/>
            <person name="Yoshinaga Y."/>
            <person name="Martin F.M."/>
            <person name="Grigoriev I.V."/>
            <person name="Hibbett D.S."/>
        </authorList>
    </citation>
    <scope>NUCLEOTIDE SEQUENCE [LARGE SCALE GENOMIC DNA]</scope>
    <source>
        <strain evidence="1 2">CBS 109695</strain>
    </source>
</reference>
<evidence type="ECO:0000313" key="2">
    <source>
        <dbReference type="Proteomes" id="UP000076532"/>
    </source>
</evidence>
<proteinExistence type="predicted"/>
<gene>
    <name evidence="1" type="ORF">FIBSPDRAFT_847161</name>
</gene>
<name>A0A166WR45_9AGAM</name>